<reference evidence="2" key="1">
    <citation type="submission" date="2021-05" db="EMBL/GenBank/DDBJ databases">
        <title>Comparative genomics of three Colletotrichum scovillei strains and genetic complementation revealed genes involved fungal growth and virulence on chili pepper.</title>
        <authorList>
            <person name="Hsieh D.-K."/>
            <person name="Chuang S.-C."/>
            <person name="Chen C.-Y."/>
            <person name="Chao Y.-T."/>
            <person name="Lu M.-Y.J."/>
            <person name="Lee M.-H."/>
            <person name="Shih M.-C."/>
        </authorList>
    </citation>
    <scope>NUCLEOTIDE SEQUENCE</scope>
    <source>
        <strain evidence="2">Coll-153</strain>
    </source>
</reference>
<dbReference type="EMBL" id="JAESDN010000003">
    <property type="protein sequence ID" value="KAG7053021.1"/>
    <property type="molecule type" value="Genomic_DNA"/>
</dbReference>
<dbReference type="PANTHER" id="PTHR23024">
    <property type="entry name" value="ARYLACETAMIDE DEACETYLASE"/>
    <property type="match status" value="1"/>
</dbReference>
<dbReference type="PANTHER" id="PTHR23024:SF339">
    <property type="entry name" value="ALPHA_BETA HYDROLASE FOLD-3 DOMAIN-CONTAINING PROTEIN"/>
    <property type="match status" value="1"/>
</dbReference>
<dbReference type="GO" id="GO:0016787">
    <property type="term" value="F:hydrolase activity"/>
    <property type="evidence" value="ECO:0007669"/>
    <property type="project" value="InterPro"/>
</dbReference>
<dbReference type="InterPro" id="IPR050466">
    <property type="entry name" value="Carboxylest/Gibb_receptor"/>
</dbReference>
<dbReference type="AlphaFoldDB" id="A0A9P7UEM8"/>
<sequence length="324" mass="36633">MNPHDNSRFAEFKIVSKIYKVIEEHSLEVNILYINPTVPSPAPRPVLFRLHGGGLVGGSSLCPPFFAPWILQLAKKHNAVIISPDYRLIPESTVQNALDDVHDCWAWTHQSLPRLLEVETGIRLDLGKVFTTGDSAGGYLAIQLALSYPDEMQAVQVSYPLVDVERTNVEPRLDESVFDQPPYPRATFEQHVARMRQAEHETGRKAVVSKDDMLSRADIMWTFVQHGLASQFFPKDQRTLFPFYRLQDGARLSRGGLVVWHAEGDSVVKVEASYRLQELLTKLDPELNFRLDVRDGEHGFDHYVSIDDAWVSESLKGIVASWLG</sequence>
<evidence type="ECO:0000313" key="2">
    <source>
        <dbReference type="EMBL" id="KAG7053021.1"/>
    </source>
</evidence>
<gene>
    <name evidence="2" type="ORF">JMJ77_000114</name>
</gene>
<dbReference type="Gene3D" id="3.40.50.1820">
    <property type="entry name" value="alpha/beta hydrolase"/>
    <property type="match status" value="1"/>
</dbReference>
<dbReference type="OrthoDB" id="19653at2759"/>
<protein>
    <submittedName>
        <fullName evidence="2">Alpha/beta-hydrolase</fullName>
    </submittedName>
</protein>
<dbReference type="InterPro" id="IPR029058">
    <property type="entry name" value="AB_hydrolase_fold"/>
</dbReference>
<feature type="domain" description="Alpha/beta hydrolase fold-3" evidence="1">
    <location>
        <begin position="48"/>
        <end position="190"/>
    </location>
</feature>
<dbReference type="Proteomes" id="UP000699042">
    <property type="component" value="Unassembled WGS sequence"/>
</dbReference>
<evidence type="ECO:0000259" key="1">
    <source>
        <dbReference type="Pfam" id="PF07859"/>
    </source>
</evidence>
<dbReference type="Pfam" id="PF07859">
    <property type="entry name" value="Abhydrolase_3"/>
    <property type="match status" value="1"/>
</dbReference>
<organism evidence="2 3">
    <name type="scientific">Colletotrichum scovillei</name>
    <dbReference type="NCBI Taxonomy" id="1209932"/>
    <lineage>
        <taxon>Eukaryota</taxon>
        <taxon>Fungi</taxon>
        <taxon>Dikarya</taxon>
        <taxon>Ascomycota</taxon>
        <taxon>Pezizomycotina</taxon>
        <taxon>Sordariomycetes</taxon>
        <taxon>Hypocreomycetidae</taxon>
        <taxon>Glomerellales</taxon>
        <taxon>Glomerellaceae</taxon>
        <taxon>Colletotrichum</taxon>
        <taxon>Colletotrichum acutatum species complex</taxon>
    </lineage>
</organism>
<keyword evidence="3" id="KW-1185">Reference proteome</keyword>
<accession>A0A9P7UEM8</accession>
<comment type="caution">
    <text evidence="2">The sequence shown here is derived from an EMBL/GenBank/DDBJ whole genome shotgun (WGS) entry which is preliminary data.</text>
</comment>
<evidence type="ECO:0000313" key="3">
    <source>
        <dbReference type="Proteomes" id="UP000699042"/>
    </source>
</evidence>
<dbReference type="SUPFAM" id="SSF53474">
    <property type="entry name" value="alpha/beta-Hydrolases"/>
    <property type="match status" value="1"/>
</dbReference>
<proteinExistence type="predicted"/>
<name>A0A9P7UEM8_9PEZI</name>
<dbReference type="InterPro" id="IPR013094">
    <property type="entry name" value="AB_hydrolase_3"/>
</dbReference>